<name>A0A975BIP6_9BACT</name>
<keyword evidence="2" id="KW-1185">Reference proteome</keyword>
<dbReference type="KEGG" id="dmm:dnm_018250"/>
<dbReference type="AlphaFoldDB" id="A0A975BIP6"/>
<protein>
    <submittedName>
        <fullName evidence="1">XisI protein domain-conaining protein</fullName>
    </submittedName>
</protein>
<reference evidence="1" key="1">
    <citation type="journal article" date="2021" name="Microb. Physiol.">
        <title>Proteogenomic Insights into the Physiology of Marine, Sulfate-Reducing, Filamentous Desulfonema limicola and Desulfonema magnum.</title>
        <authorList>
            <person name="Schnaars V."/>
            <person name="Wohlbrand L."/>
            <person name="Scheve S."/>
            <person name="Hinrichs C."/>
            <person name="Reinhardt R."/>
            <person name="Rabus R."/>
        </authorList>
    </citation>
    <scope>NUCLEOTIDE SEQUENCE</scope>
    <source>
        <strain evidence="1">4be13</strain>
    </source>
</reference>
<dbReference type="RefSeq" id="WP_207681710.1">
    <property type="nucleotide sequence ID" value="NZ_CP061800.1"/>
</dbReference>
<gene>
    <name evidence="1" type="ORF">dnm_018250</name>
</gene>
<accession>A0A975BIP6</accession>
<evidence type="ECO:0000313" key="1">
    <source>
        <dbReference type="EMBL" id="QTA85810.1"/>
    </source>
</evidence>
<dbReference type="CDD" id="cd16382">
    <property type="entry name" value="XisI-like"/>
    <property type="match status" value="1"/>
</dbReference>
<organism evidence="1 2">
    <name type="scientific">Desulfonema magnum</name>
    <dbReference type="NCBI Taxonomy" id="45655"/>
    <lineage>
        <taxon>Bacteria</taxon>
        <taxon>Pseudomonadati</taxon>
        <taxon>Thermodesulfobacteriota</taxon>
        <taxon>Desulfobacteria</taxon>
        <taxon>Desulfobacterales</taxon>
        <taxon>Desulfococcaceae</taxon>
        <taxon>Desulfonema</taxon>
    </lineage>
</organism>
<evidence type="ECO:0000313" key="2">
    <source>
        <dbReference type="Proteomes" id="UP000663722"/>
    </source>
</evidence>
<dbReference type="SUPFAM" id="SSF143847">
    <property type="entry name" value="XisI-like"/>
    <property type="match status" value="1"/>
</dbReference>
<dbReference type="Proteomes" id="UP000663722">
    <property type="component" value="Chromosome"/>
</dbReference>
<dbReference type="InterPro" id="IPR014968">
    <property type="entry name" value="XisI"/>
</dbReference>
<dbReference type="Pfam" id="PF08869">
    <property type="entry name" value="XisI"/>
    <property type="match status" value="1"/>
</dbReference>
<proteinExistence type="predicted"/>
<sequence length="111" mass="13060">MGDIEKYRRNIQEIIRRYAAERPLPKNVEGQMIFDMERDHYQLVNVGWNNDSWIYGCILHIDLKNGKVWIQHNGTEVEIADELVKSGIPEKDIVIGFHSPYKRKFTRFAVG</sequence>
<dbReference type="InterPro" id="IPR035943">
    <property type="entry name" value="XisI-like_sf"/>
</dbReference>
<dbReference type="Gene3D" id="3.30.310.110">
    <property type="entry name" value="XisI-like"/>
    <property type="match status" value="1"/>
</dbReference>
<dbReference type="EMBL" id="CP061800">
    <property type="protein sequence ID" value="QTA85810.1"/>
    <property type="molecule type" value="Genomic_DNA"/>
</dbReference>